<dbReference type="PROSITE" id="PS51222">
    <property type="entry name" value="DCD"/>
    <property type="match status" value="1"/>
</dbReference>
<organism evidence="2">
    <name type="scientific">freshwater metagenome</name>
    <dbReference type="NCBI Taxonomy" id="449393"/>
    <lineage>
        <taxon>unclassified sequences</taxon>
        <taxon>metagenomes</taxon>
        <taxon>ecological metagenomes</taxon>
    </lineage>
</organism>
<protein>
    <submittedName>
        <fullName evidence="2">Unannotated protein</fullName>
    </submittedName>
</protein>
<gene>
    <name evidence="2" type="ORF">UFOPK3554_01349</name>
</gene>
<proteinExistence type="predicted"/>
<dbReference type="InterPro" id="IPR013989">
    <property type="entry name" value="Dev_and_cell_death_domain"/>
</dbReference>
<dbReference type="EMBL" id="CAFBSG010000040">
    <property type="protein sequence ID" value="CAB5241294.1"/>
    <property type="molecule type" value="Genomic_DNA"/>
</dbReference>
<sequence length="59" mass="6099">MKLKSPIPLSDAVRPAPEPPPLYVYEFPESALYPALHASSKGIGNVAPAPVSDTPADAG</sequence>
<feature type="domain" description="DCD" evidence="1">
    <location>
        <begin position="1"/>
        <end position="59"/>
    </location>
</feature>
<dbReference type="AlphaFoldDB" id="A0A6J7XVC9"/>
<evidence type="ECO:0000313" key="2">
    <source>
        <dbReference type="EMBL" id="CAB5241294.1"/>
    </source>
</evidence>
<reference evidence="2" key="1">
    <citation type="submission" date="2020-05" db="EMBL/GenBank/DDBJ databases">
        <authorList>
            <person name="Chiriac C."/>
            <person name="Salcher M."/>
            <person name="Ghai R."/>
            <person name="Kavagutti S V."/>
        </authorList>
    </citation>
    <scope>NUCLEOTIDE SEQUENCE</scope>
</reference>
<accession>A0A6J7XVC9</accession>
<name>A0A6J7XVC9_9ZZZZ</name>
<evidence type="ECO:0000259" key="1">
    <source>
        <dbReference type="PROSITE" id="PS51222"/>
    </source>
</evidence>